<gene>
    <name evidence="7" type="ORF">SEPCBS119000_001088</name>
</gene>
<evidence type="ECO:0000256" key="5">
    <source>
        <dbReference type="SAM" id="MobiDB-lite"/>
    </source>
</evidence>
<evidence type="ECO:0000313" key="7">
    <source>
        <dbReference type="EMBL" id="CAK7264615.1"/>
    </source>
</evidence>
<feature type="region of interest" description="Disordered" evidence="5">
    <location>
        <begin position="31"/>
        <end position="121"/>
    </location>
</feature>
<feature type="coiled-coil region" evidence="4">
    <location>
        <begin position="841"/>
        <end position="882"/>
    </location>
</feature>
<feature type="compositionally biased region" description="Basic and acidic residues" evidence="5">
    <location>
        <begin position="67"/>
        <end position="77"/>
    </location>
</feature>
<feature type="region of interest" description="Disordered" evidence="5">
    <location>
        <begin position="627"/>
        <end position="690"/>
    </location>
</feature>
<keyword evidence="8" id="KW-1185">Reference proteome</keyword>
<dbReference type="PANTHER" id="PTHR46515">
    <property type="entry name" value="TATA ELEMENT MODULATORY FACTOR TMF1"/>
    <property type="match status" value="1"/>
</dbReference>
<feature type="region of interest" description="Disordered" evidence="5">
    <location>
        <begin position="139"/>
        <end position="224"/>
    </location>
</feature>
<feature type="compositionally biased region" description="Low complexity" evidence="5">
    <location>
        <begin position="794"/>
        <end position="803"/>
    </location>
</feature>
<dbReference type="Proteomes" id="UP001642502">
    <property type="component" value="Unassembled WGS sequence"/>
</dbReference>
<dbReference type="InterPro" id="IPR052602">
    <property type="entry name" value="Growth_transcription_reg"/>
</dbReference>
<comment type="subcellular location">
    <subcellularLocation>
        <location evidence="1">Golgi apparatus</location>
    </subcellularLocation>
</comment>
<sequence>MTSSSAKGGTRWTSLLSQAVAGVEARLDTILSEADETAKPPQAQQSPTKPASQPAKPSTPRSGSHNRTNDRLQEKLARAVAAKSGGGTLSPSLGSSAVSLSVSSSPRQSLDIPSRASIDSVGAGARDALPVTSTPIAQKVFDSSAGPGAREEGAPEASVAVDREDAITGEGQVTAETSSTTENATETAGDAVPADTTASASASDPTSTAPPGPENPLAGDVDAAPQTVAASAELNQLQESRIKQLEDELLEERRQHQEEIHHLCEKTEALQAKVHYLTKEATEAAKKTTEVAEAGSLEKKLAEKDAMIAQIMLEGKNLSVTEEKHRAILKKLRVKISDDGKEIAELKAIGSKAEGELQTLRVRAKRASELERVQEDSHKRLSQVQKELESLRSGAVSKEAIIADLRQQLKTAHENLESAKTKINDAAVEKERQLAKELAEQLATAQLEKTLATDRAKAQINEWKEKAEKAAERTRAVELEAQAEVQIMESKLEAMRGRAEEVSSGAIGDAQVKLMRQVETLQSQYSTASENWQGIETTLLARVSRLEKERDEALQRESDMRKKAREAALRAKRNEEDLEEARFKLPKVQEDVSALEAQIETLKNRAEEAEAARNQLKADLDEANQKAAWREENNLSSERSDWRSGDHDRGNWLERLPSITGPLVSPVPPSLMRSGNSRPETPLLPNPSRTWSSELLGFQALPNKLRKASAPSSQDDANERYSLRRPSGQPPGSRPLSGVLSSSSSHLSGLPPVFSPTTNMSETGANPGASHPVSISQHHPHYKPPSRHSSLVHSSTAAASATVDTDDPLEGMERSASPQQVLMNDMVSVSTVAAGPSVQLVERMSAAIRRLESEKVAAREELARISKQRNEARSEVLQLIKDSEAGRAAAIRVGELEAQVSDLQARYDTTLELLGEKSELVDELRADVQDVKAMYRDLVERTVQ</sequence>
<feature type="region of interest" description="Disordered" evidence="5">
    <location>
        <begin position="703"/>
        <end position="814"/>
    </location>
</feature>
<feature type="compositionally biased region" description="Low complexity" evidence="5">
    <location>
        <begin position="174"/>
        <end position="207"/>
    </location>
</feature>
<keyword evidence="3 4" id="KW-0175">Coiled coil</keyword>
<evidence type="ECO:0000256" key="3">
    <source>
        <dbReference type="ARBA" id="ARBA00023054"/>
    </source>
</evidence>
<organism evidence="7 8">
    <name type="scientific">Sporothrix epigloea</name>
    <dbReference type="NCBI Taxonomy" id="1892477"/>
    <lineage>
        <taxon>Eukaryota</taxon>
        <taxon>Fungi</taxon>
        <taxon>Dikarya</taxon>
        <taxon>Ascomycota</taxon>
        <taxon>Pezizomycotina</taxon>
        <taxon>Sordariomycetes</taxon>
        <taxon>Sordariomycetidae</taxon>
        <taxon>Ophiostomatales</taxon>
        <taxon>Ophiostomataceae</taxon>
        <taxon>Sporothrix</taxon>
    </lineage>
</organism>
<proteinExistence type="predicted"/>
<feature type="domain" description="TATA element modulatory factor 1 TATA binding" evidence="6">
    <location>
        <begin position="828"/>
        <end position="941"/>
    </location>
</feature>
<feature type="compositionally biased region" description="Low complexity" evidence="5">
    <location>
        <begin position="89"/>
        <end position="110"/>
    </location>
</feature>
<evidence type="ECO:0000313" key="8">
    <source>
        <dbReference type="Proteomes" id="UP001642502"/>
    </source>
</evidence>
<accession>A0ABP0D8T2</accession>
<evidence type="ECO:0000259" key="6">
    <source>
        <dbReference type="Pfam" id="PF12325"/>
    </source>
</evidence>
<feature type="compositionally biased region" description="Low complexity" evidence="5">
    <location>
        <begin position="734"/>
        <end position="752"/>
    </location>
</feature>
<protein>
    <recommendedName>
        <fullName evidence="6">TATA element modulatory factor 1 TATA binding domain-containing protein</fullName>
    </recommendedName>
</protein>
<dbReference type="EMBL" id="CAWUON010000007">
    <property type="protein sequence ID" value="CAK7264615.1"/>
    <property type="molecule type" value="Genomic_DNA"/>
</dbReference>
<name>A0ABP0D8T2_9PEZI</name>
<evidence type="ECO:0000256" key="4">
    <source>
        <dbReference type="SAM" id="Coils"/>
    </source>
</evidence>
<evidence type="ECO:0000256" key="2">
    <source>
        <dbReference type="ARBA" id="ARBA00023034"/>
    </source>
</evidence>
<dbReference type="PANTHER" id="PTHR46515:SF1">
    <property type="entry name" value="TATA ELEMENT MODULATORY FACTOR"/>
    <property type="match status" value="1"/>
</dbReference>
<comment type="caution">
    <text evidence="7">The sequence shown here is derived from an EMBL/GenBank/DDBJ whole genome shotgun (WGS) entry which is preliminary data.</text>
</comment>
<feature type="compositionally biased region" description="Polar residues" evidence="5">
    <location>
        <begin position="755"/>
        <end position="764"/>
    </location>
</feature>
<dbReference type="Pfam" id="PF12329">
    <property type="entry name" value="TMF_DNA_bd"/>
    <property type="match status" value="1"/>
</dbReference>
<dbReference type="InterPro" id="IPR022092">
    <property type="entry name" value="TMF_DNA-bd"/>
</dbReference>
<keyword evidence="2" id="KW-0333">Golgi apparatus</keyword>
<feature type="coiled-coil region" evidence="4">
    <location>
        <begin position="402"/>
        <end position="484"/>
    </location>
</feature>
<feature type="compositionally biased region" description="Basic and acidic residues" evidence="5">
    <location>
        <begin position="627"/>
        <end position="652"/>
    </location>
</feature>
<feature type="coiled-coil region" evidence="4">
    <location>
        <begin position="228"/>
        <end position="273"/>
    </location>
</feature>
<dbReference type="InterPro" id="IPR022091">
    <property type="entry name" value="TMF_TATA-bd"/>
</dbReference>
<dbReference type="Pfam" id="PF12325">
    <property type="entry name" value="TMF_TATA_bd"/>
    <property type="match status" value="1"/>
</dbReference>
<reference evidence="7 8" key="1">
    <citation type="submission" date="2024-01" db="EMBL/GenBank/DDBJ databases">
        <authorList>
            <person name="Allen C."/>
            <person name="Tagirdzhanova G."/>
        </authorList>
    </citation>
    <scope>NUCLEOTIDE SEQUENCE [LARGE SCALE GENOMIC DNA]</scope>
    <source>
        <strain evidence="7 8">CBS 119000</strain>
    </source>
</reference>
<evidence type="ECO:0000256" key="1">
    <source>
        <dbReference type="ARBA" id="ARBA00004555"/>
    </source>
</evidence>
<feature type="compositionally biased region" description="Polar residues" evidence="5">
    <location>
        <begin position="42"/>
        <end position="66"/>
    </location>
</feature>